<protein>
    <submittedName>
        <fullName evidence="3">Cell division protein FtsI [Peptidoglycan synthetase]</fullName>
        <ecNumber evidence="3">2.4.1.129</ecNumber>
    </submittedName>
</protein>
<dbReference type="GO" id="GO:0008658">
    <property type="term" value="F:penicillin binding"/>
    <property type="evidence" value="ECO:0007669"/>
    <property type="project" value="InterPro"/>
</dbReference>
<dbReference type="GO" id="GO:0071555">
    <property type="term" value="P:cell wall organization"/>
    <property type="evidence" value="ECO:0007669"/>
    <property type="project" value="TreeGrafter"/>
</dbReference>
<reference evidence="3 4" key="1">
    <citation type="submission" date="2017-08" db="EMBL/GenBank/DDBJ databases">
        <title>Complete Genome Sequence of Streptomyces formicae KY5, the formicamycin producer.</title>
        <authorList>
            <person name="Holmes N.A."/>
            <person name="Devine R."/>
            <person name="Qin Z."/>
            <person name="Seipke R.F."/>
            <person name="Wilkinson B."/>
            <person name="Hutchings M.I."/>
        </authorList>
    </citation>
    <scope>NUCLEOTIDE SEQUENCE [LARGE SCALE GENOMIC DNA]</scope>
    <source>
        <strain evidence="3 4">KY5</strain>
    </source>
</reference>
<dbReference type="InterPro" id="IPR001460">
    <property type="entry name" value="PCN-bd_Tpept"/>
</dbReference>
<dbReference type="Gene3D" id="3.40.710.10">
    <property type="entry name" value="DD-peptidase/beta-lactamase superfamily"/>
    <property type="match status" value="1"/>
</dbReference>
<dbReference type="EC" id="2.4.1.129" evidence="3"/>
<organism evidence="3 4">
    <name type="scientific">Streptomyces formicae</name>
    <dbReference type="NCBI Taxonomy" id="1616117"/>
    <lineage>
        <taxon>Bacteria</taxon>
        <taxon>Bacillati</taxon>
        <taxon>Actinomycetota</taxon>
        <taxon>Actinomycetes</taxon>
        <taxon>Kitasatosporales</taxon>
        <taxon>Streptomycetaceae</taxon>
        <taxon>Streptomyces</taxon>
    </lineage>
</organism>
<evidence type="ECO:0000313" key="4">
    <source>
        <dbReference type="Proteomes" id="UP000221011"/>
    </source>
</evidence>
<dbReference type="KEGG" id="sfk:KY5_3768"/>
<dbReference type="InterPro" id="IPR012338">
    <property type="entry name" value="Beta-lactam/transpept-like"/>
</dbReference>
<dbReference type="GO" id="GO:0071972">
    <property type="term" value="F:peptidoglycan L,D-transpeptidase activity"/>
    <property type="evidence" value="ECO:0007669"/>
    <property type="project" value="TreeGrafter"/>
</dbReference>
<dbReference type="Pfam" id="PF00905">
    <property type="entry name" value="Transpeptidase"/>
    <property type="match status" value="1"/>
</dbReference>
<dbReference type="EMBL" id="CP022685">
    <property type="protein sequence ID" value="ATL28786.1"/>
    <property type="molecule type" value="Genomic_DNA"/>
</dbReference>
<keyword evidence="3" id="KW-0808">Transferase</keyword>
<name>A0A291QBA4_9ACTN</name>
<dbReference type="GO" id="GO:0016757">
    <property type="term" value="F:glycosyltransferase activity"/>
    <property type="evidence" value="ECO:0007669"/>
    <property type="project" value="UniProtKB-KW"/>
</dbReference>
<dbReference type="Proteomes" id="UP000221011">
    <property type="component" value="Chromosome"/>
</dbReference>
<dbReference type="AlphaFoldDB" id="A0A291QBA4"/>
<proteinExistence type="predicted"/>
<evidence type="ECO:0000313" key="3">
    <source>
        <dbReference type="EMBL" id="ATL28786.1"/>
    </source>
</evidence>
<keyword evidence="3" id="KW-0132">Cell division</keyword>
<accession>A0A291QBA4</accession>
<dbReference type="InterPro" id="IPR054120">
    <property type="entry name" value="PBPA_dimer"/>
</dbReference>
<dbReference type="GO" id="GO:0051301">
    <property type="term" value="P:cell division"/>
    <property type="evidence" value="ECO:0007669"/>
    <property type="project" value="UniProtKB-KW"/>
</dbReference>
<dbReference type="SUPFAM" id="SSF56601">
    <property type="entry name" value="beta-lactamase/transpeptidase-like"/>
    <property type="match status" value="1"/>
</dbReference>
<gene>
    <name evidence="3" type="ORF">KY5_3768</name>
</gene>
<keyword evidence="4" id="KW-1185">Reference proteome</keyword>
<evidence type="ECO:0000259" key="2">
    <source>
        <dbReference type="Pfam" id="PF21922"/>
    </source>
</evidence>
<dbReference type="Pfam" id="PF21922">
    <property type="entry name" value="PBP_dimer_2"/>
    <property type="match status" value="1"/>
</dbReference>
<dbReference type="RefSeq" id="WP_098243391.1">
    <property type="nucleotide sequence ID" value="NZ_CP022685.1"/>
</dbReference>
<sequence length="491" mass="52756">MNRPLRHIAVFCGILSLALLLRATWVQFAENDELANHEHNRRVQIEAFSHPRGDIIVGGKSITGSKETPGSDFKYKRVFKEGPMYAPVTGYFSQAQGATFLEGVHSGILSGNDDRLFIKRTLDMLTGEKQQGGDVVTTIDAKAQKAAYQGLVDLDAKGAVVALDPRTGKILALASTPSYDPSVFAGISESEGKKFQELGKRKDKPLNNRALREIYPPGSTFKILTAAAGLEHGVVTDVNEKTDAKAPYKLPLSSTTIGNDVPNSMCDKVSVKTAMQWSCNNVFLDVALKVGKDKMRETAEKFGFNEEQFVPVRAVASSYPKDLDKPQTALTGMGQGSLTSTPLQMAMVTAGIANDGKVMKPYMVEELRGPDLSTIEKASPDTLSQAVSGKTAQTVQDMMENTVENGTASKAKIDGITVGGKTGTAQHGADVNDERPYAWFVSYAKKEDGSSPVAVAVFVDPSDMNIAREEIAGGKLGAPIAKAVMEAVMER</sequence>
<keyword evidence="3" id="KW-0131">Cell cycle</keyword>
<feature type="domain" description="Penicillin-binding protein transpeptidase" evidence="1">
    <location>
        <begin position="158"/>
        <end position="486"/>
    </location>
</feature>
<keyword evidence="3" id="KW-0328">Glycosyltransferase</keyword>
<dbReference type="Gene3D" id="3.90.1310.10">
    <property type="entry name" value="Penicillin-binding protein 2a (Domain 2)"/>
    <property type="match status" value="1"/>
</dbReference>
<dbReference type="InterPro" id="IPR050515">
    <property type="entry name" value="Beta-lactam/transpept"/>
</dbReference>
<dbReference type="PANTHER" id="PTHR30627">
    <property type="entry name" value="PEPTIDOGLYCAN D,D-TRANSPEPTIDASE"/>
    <property type="match status" value="1"/>
</dbReference>
<dbReference type="PANTHER" id="PTHR30627:SF24">
    <property type="entry name" value="PENICILLIN-BINDING PROTEIN 4B"/>
    <property type="match status" value="1"/>
</dbReference>
<feature type="domain" description="Penicillin binding protein A dimerisation" evidence="2">
    <location>
        <begin position="52"/>
        <end position="135"/>
    </location>
</feature>
<evidence type="ECO:0000259" key="1">
    <source>
        <dbReference type="Pfam" id="PF00905"/>
    </source>
</evidence>
<dbReference type="GO" id="GO:0005886">
    <property type="term" value="C:plasma membrane"/>
    <property type="evidence" value="ECO:0007669"/>
    <property type="project" value="TreeGrafter"/>
</dbReference>